<dbReference type="OrthoDB" id="5572803at2"/>
<dbReference type="PANTHER" id="PTHR42801:SF4">
    <property type="entry name" value="AHPC_TSA FAMILY PROTEIN"/>
    <property type="match status" value="1"/>
</dbReference>
<dbReference type="Gene3D" id="3.40.30.10">
    <property type="entry name" value="Glutaredoxin"/>
    <property type="match status" value="1"/>
</dbReference>
<gene>
    <name evidence="14" type="ORF">CR159_05585</name>
</gene>
<evidence type="ECO:0000259" key="13">
    <source>
        <dbReference type="PROSITE" id="PS51352"/>
    </source>
</evidence>
<dbReference type="InterPro" id="IPR000866">
    <property type="entry name" value="AhpC/TSA"/>
</dbReference>
<name>A0A2N4U7S2_9BURK</name>
<sequence length="185" mass="19816">MGSFRQFKIIGCTALALSFTLPFAVHAQLEVGAAAPAFTIDAALGGNAFAFSLNDALQKGPVVLYFYPAAFTKGCTIEAHDFAEATDEYRKHGATVLGVSADGLAKLKEFSVSACQGKFAVGADPEAKVINAYDAQMAFKPDMANRVSYVITPDQKIYYHYSSMSPDNHVANTMAAVKEWAAKNK</sequence>
<evidence type="ECO:0000256" key="8">
    <source>
        <dbReference type="ARBA" id="ARBA00032824"/>
    </source>
</evidence>
<dbReference type="SUPFAM" id="SSF52833">
    <property type="entry name" value="Thioredoxin-like"/>
    <property type="match status" value="1"/>
</dbReference>
<evidence type="ECO:0000256" key="5">
    <source>
        <dbReference type="ARBA" id="ARBA00023002"/>
    </source>
</evidence>
<keyword evidence="12" id="KW-0732">Signal</keyword>
<dbReference type="GO" id="GO:0034599">
    <property type="term" value="P:cellular response to oxidative stress"/>
    <property type="evidence" value="ECO:0007669"/>
    <property type="project" value="TreeGrafter"/>
</dbReference>
<evidence type="ECO:0000256" key="2">
    <source>
        <dbReference type="ARBA" id="ARBA00013017"/>
    </source>
</evidence>
<dbReference type="GO" id="GO:0005737">
    <property type="term" value="C:cytoplasm"/>
    <property type="evidence" value="ECO:0007669"/>
    <property type="project" value="TreeGrafter"/>
</dbReference>
<dbReference type="PANTHER" id="PTHR42801">
    <property type="entry name" value="THIOREDOXIN-DEPENDENT PEROXIDE REDUCTASE"/>
    <property type="match status" value="1"/>
</dbReference>
<keyword evidence="5" id="KW-0560">Oxidoreductase</keyword>
<dbReference type="Pfam" id="PF00578">
    <property type="entry name" value="AhpC-TSA"/>
    <property type="match status" value="1"/>
</dbReference>
<dbReference type="InterPro" id="IPR036249">
    <property type="entry name" value="Thioredoxin-like_sf"/>
</dbReference>
<comment type="similarity">
    <text evidence="9">Belongs to the peroxiredoxin family. BCP/PrxQ subfamily.</text>
</comment>
<accession>A0A2N4U7S2</accession>
<comment type="catalytic activity">
    <reaction evidence="11">
        <text>a hydroperoxide + [thioredoxin]-dithiol = an alcohol + [thioredoxin]-disulfide + H2O</text>
        <dbReference type="Rhea" id="RHEA:62620"/>
        <dbReference type="Rhea" id="RHEA-COMP:10698"/>
        <dbReference type="Rhea" id="RHEA-COMP:10700"/>
        <dbReference type="ChEBI" id="CHEBI:15377"/>
        <dbReference type="ChEBI" id="CHEBI:29950"/>
        <dbReference type="ChEBI" id="CHEBI:30879"/>
        <dbReference type="ChEBI" id="CHEBI:35924"/>
        <dbReference type="ChEBI" id="CHEBI:50058"/>
        <dbReference type="EC" id="1.11.1.24"/>
    </reaction>
</comment>
<dbReference type="CDD" id="cd03017">
    <property type="entry name" value="PRX_BCP"/>
    <property type="match status" value="1"/>
</dbReference>
<keyword evidence="4" id="KW-0049">Antioxidant</keyword>
<evidence type="ECO:0000256" key="3">
    <source>
        <dbReference type="ARBA" id="ARBA00022559"/>
    </source>
</evidence>
<organism evidence="14 15">
    <name type="scientific">Pollutimonas subterranea</name>
    <dbReference type="NCBI Taxonomy" id="2045210"/>
    <lineage>
        <taxon>Bacteria</taxon>
        <taxon>Pseudomonadati</taxon>
        <taxon>Pseudomonadota</taxon>
        <taxon>Betaproteobacteria</taxon>
        <taxon>Burkholderiales</taxon>
        <taxon>Alcaligenaceae</taxon>
        <taxon>Pollutimonas</taxon>
    </lineage>
</organism>
<evidence type="ECO:0000313" key="15">
    <source>
        <dbReference type="Proteomes" id="UP000234190"/>
    </source>
</evidence>
<comment type="function">
    <text evidence="1">Thiol-specific peroxidase that catalyzes the reduction of hydrogen peroxide and organic hydroperoxides to water and alcohols, respectively. Plays a role in cell protection against oxidative stress by detoxifying peroxides and as sensor of hydrogen peroxide-mediated signaling events.</text>
</comment>
<protein>
    <recommendedName>
        <fullName evidence="2">thioredoxin-dependent peroxiredoxin</fullName>
        <ecNumber evidence="2">1.11.1.24</ecNumber>
    </recommendedName>
    <alternativeName>
        <fullName evidence="8">Thioredoxin peroxidase</fullName>
    </alternativeName>
    <alternativeName>
        <fullName evidence="10">Thioredoxin-dependent peroxiredoxin Bcp</fullName>
    </alternativeName>
</protein>
<dbReference type="GO" id="GO:0008379">
    <property type="term" value="F:thioredoxin peroxidase activity"/>
    <property type="evidence" value="ECO:0007669"/>
    <property type="project" value="TreeGrafter"/>
</dbReference>
<dbReference type="GO" id="GO:0045454">
    <property type="term" value="P:cell redox homeostasis"/>
    <property type="evidence" value="ECO:0007669"/>
    <property type="project" value="TreeGrafter"/>
</dbReference>
<evidence type="ECO:0000256" key="11">
    <source>
        <dbReference type="ARBA" id="ARBA00049091"/>
    </source>
</evidence>
<dbReference type="Proteomes" id="UP000234190">
    <property type="component" value="Unassembled WGS sequence"/>
</dbReference>
<reference evidence="14 15" key="1">
    <citation type="submission" date="2017-10" db="EMBL/GenBank/DDBJ databases">
        <title>Two draft genome sequences of Pusillimonas sp. strains isolated from a nitrate- and radionuclide-contaminated groundwater in Russia.</title>
        <authorList>
            <person name="Grouzdev D.S."/>
            <person name="Tourova T.P."/>
            <person name="Goeva M.A."/>
            <person name="Babich T.L."/>
            <person name="Sokolova D.S."/>
            <person name="Abdullin R."/>
            <person name="Poltaraus A.B."/>
            <person name="Toshchakov S.V."/>
            <person name="Nazina T.N."/>
        </authorList>
    </citation>
    <scope>NUCLEOTIDE SEQUENCE [LARGE SCALE GENOMIC DNA]</scope>
    <source>
        <strain evidence="14 15">JR1/69-3-13</strain>
    </source>
</reference>
<keyword evidence="7" id="KW-0676">Redox-active center</keyword>
<dbReference type="InterPro" id="IPR050924">
    <property type="entry name" value="Peroxiredoxin_BCP/PrxQ"/>
</dbReference>
<evidence type="ECO:0000256" key="1">
    <source>
        <dbReference type="ARBA" id="ARBA00003330"/>
    </source>
</evidence>
<dbReference type="EMBL" id="PDNW01000003">
    <property type="protein sequence ID" value="PLC51063.1"/>
    <property type="molecule type" value="Genomic_DNA"/>
</dbReference>
<comment type="caution">
    <text evidence="14">The sequence shown here is derived from an EMBL/GenBank/DDBJ whole genome shotgun (WGS) entry which is preliminary data.</text>
</comment>
<feature type="chain" id="PRO_5014840125" description="thioredoxin-dependent peroxiredoxin" evidence="12">
    <location>
        <begin position="28"/>
        <end position="185"/>
    </location>
</feature>
<feature type="signal peptide" evidence="12">
    <location>
        <begin position="1"/>
        <end position="27"/>
    </location>
</feature>
<keyword evidence="3" id="KW-0575">Peroxidase</keyword>
<evidence type="ECO:0000313" key="14">
    <source>
        <dbReference type="EMBL" id="PLC51063.1"/>
    </source>
</evidence>
<proteinExistence type="inferred from homology"/>
<dbReference type="PROSITE" id="PS51352">
    <property type="entry name" value="THIOREDOXIN_2"/>
    <property type="match status" value="1"/>
</dbReference>
<dbReference type="InterPro" id="IPR013766">
    <property type="entry name" value="Thioredoxin_domain"/>
</dbReference>
<evidence type="ECO:0000256" key="9">
    <source>
        <dbReference type="ARBA" id="ARBA00038489"/>
    </source>
</evidence>
<evidence type="ECO:0000256" key="4">
    <source>
        <dbReference type="ARBA" id="ARBA00022862"/>
    </source>
</evidence>
<evidence type="ECO:0000256" key="10">
    <source>
        <dbReference type="ARBA" id="ARBA00042639"/>
    </source>
</evidence>
<keyword evidence="6" id="KW-1015">Disulfide bond</keyword>
<dbReference type="AlphaFoldDB" id="A0A2N4U7S2"/>
<keyword evidence="15" id="KW-1185">Reference proteome</keyword>
<feature type="domain" description="Thioredoxin" evidence="13">
    <location>
        <begin position="29"/>
        <end position="182"/>
    </location>
</feature>
<evidence type="ECO:0000256" key="6">
    <source>
        <dbReference type="ARBA" id="ARBA00023157"/>
    </source>
</evidence>
<evidence type="ECO:0000256" key="12">
    <source>
        <dbReference type="SAM" id="SignalP"/>
    </source>
</evidence>
<evidence type="ECO:0000256" key="7">
    <source>
        <dbReference type="ARBA" id="ARBA00023284"/>
    </source>
</evidence>
<dbReference type="EC" id="1.11.1.24" evidence="2"/>